<protein>
    <submittedName>
        <fullName evidence="2">Uncharacterized protein</fullName>
    </submittedName>
</protein>
<organism evidence="2 3">
    <name type="scientific">Ruegeria atlantica</name>
    <dbReference type="NCBI Taxonomy" id="81569"/>
    <lineage>
        <taxon>Bacteria</taxon>
        <taxon>Pseudomonadati</taxon>
        <taxon>Pseudomonadota</taxon>
        <taxon>Alphaproteobacteria</taxon>
        <taxon>Rhodobacterales</taxon>
        <taxon>Roseobacteraceae</taxon>
        <taxon>Ruegeria</taxon>
    </lineage>
</organism>
<dbReference type="GeneID" id="55494573"/>
<gene>
    <name evidence="2" type="ORF">RUA4292_03422</name>
</gene>
<sequence length="62" mass="6792">MIKSATEKALDPVPVRMKPSRSTAHKYVSNTTKSGSGRFSPVEIALTAIVNSEQFERAKKDV</sequence>
<evidence type="ECO:0000256" key="1">
    <source>
        <dbReference type="SAM" id="MobiDB-lite"/>
    </source>
</evidence>
<dbReference type="Proteomes" id="UP000050783">
    <property type="component" value="Unassembled WGS sequence"/>
</dbReference>
<name>A0A0P1F0J4_9RHOB</name>
<reference evidence="2 3" key="1">
    <citation type="submission" date="2015-09" db="EMBL/GenBank/DDBJ databases">
        <authorList>
            <consortium name="Swine Surveillance"/>
        </authorList>
    </citation>
    <scope>NUCLEOTIDE SEQUENCE [LARGE SCALE GENOMIC DNA]</scope>
    <source>
        <strain evidence="2 3">CECT 4292</strain>
    </source>
</reference>
<evidence type="ECO:0000313" key="3">
    <source>
        <dbReference type="Proteomes" id="UP000050783"/>
    </source>
</evidence>
<evidence type="ECO:0000313" key="2">
    <source>
        <dbReference type="EMBL" id="CUH49227.1"/>
    </source>
</evidence>
<accession>A0A0P1F0J4</accession>
<dbReference type="AlphaFoldDB" id="A0A0P1F0J4"/>
<feature type="compositionally biased region" description="Basic and acidic residues" evidence="1">
    <location>
        <begin position="1"/>
        <end position="10"/>
    </location>
</feature>
<dbReference type="EMBL" id="CYPU01000068">
    <property type="protein sequence ID" value="CUH49227.1"/>
    <property type="molecule type" value="Genomic_DNA"/>
</dbReference>
<feature type="region of interest" description="Disordered" evidence="1">
    <location>
        <begin position="1"/>
        <end position="35"/>
    </location>
</feature>
<proteinExistence type="predicted"/>
<dbReference type="RefSeq" id="WP_058278677.1">
    <property type="nucleotide sequence ID" value="NZ_CYPU01000068.1"/>
</dbReference>